<feature type="signal peptide" evidence="5">
    <location>
        <begin position="1"/>
        <end position="21"/>
    </location>
</feature>
<evidence type="ECO:0000256" key="5">
    <source>
        <dbReference type="RuleBase" id="RU363019"/>
    </source>
</evidence>
<evidence type="ECO:0000313" key="7">
    <source>
        <dbReference type="EMBL" id="GGF60263.1"/>
    </source>
</evidence>
<protein>
    <recommendedName>
        <fullName evidence="5">Peptidyl-prolyl cis-trans isomerase</fullName>
        <shortName evidence="5">PPIase</shortName>
        <ecNumber evidence="5">5.2.1.8</ecNumber>
    </recommendedName>
</protein>
<accession>A0A917BXB0</accession>
<dbReference type="Pfam" id="PF00160">
    <property type="entry name" value="Pro_isomerase"/>
    <property type="match status" value="1"/>
</dbReference>
<dbReference type="InterPro" id="IPR029000">
    <property type="entry name" value="Cyclophilin-like_dom_sf"/>
</dbReference>
<organism evidence="7 8">
    <name type="scientific">Terasakiella brassicae</name>
    <dbReference type="NCBI Taxonomy" id="1634917"/>
    <lineage>
        <taxon>Bacteria</taxon>
        <taxon>Pseudomonadati</taxon>
        <taxon>Pseudomonadota</taxon>
        <taxon>Alphaproteobacteria</taxon>
        <taxon>Rhodospirillales</taxon>
        <taxon>Terasakiellaceae</taxon>
        <taxon>Terasakiella</taxon>
    </lineage>
</organism>
<feature type="domain" description="PPIase cyclophilin-type" evidence="6">
    <location>
        <begin position="37"/>
        <end position="180"/>
    </location>
</feature>
<dbReference type="EC" id="5.2.1.8" evidence="5"/>
<evidence type="ECO:0000256" key="2">
    <source>
        <dbReference type="ARBA" id="ARBA00007365"/>
    </source>
</evidence>
<dbReference type="PROSITE" id="PS50072">
    <property type="entry name" value="CSA_PPIASE_2"/>
    <property type="match status" value="1"/>
</dbReference>
<dbReference type="SUPFAM" id="SSF50891">
    <property type="entry name" value="Cyclophilin-like"/>
    <property type="match status" value="1"/>
</dbReference>
<dbReference type="GO" id="GO:0006457">
    <property type="term" value="P:protein folding"/>
    <property type="evidence" value="ECO:0007669"/>
    <property type="project" value="InterPro"/>
</dbReference>
<dbReference type="InterPro" id="IPR024936">
    <property type="entry name" value="Cyclophilin-type_PPIase"/>
</dbReference>
<reference evidence="7" key="1">
    <citation type="journal article" date="2014" name="Int. J. Syst. Evol. Microbiol.">
        <title>Complete genome sequence of Corynebacterium casei LMG S-19264T (=DSM 44701T), isolated from a smear-ripened cheese.</title>
        <authorList>
            <consortium name="US DOE Joint Genome Institute (JGI-PGF)"/>
            <person name="Walter F."/>
            <person name="Albersmeier A."/>
            <person name="Kalinowski J."/>
            <person name="Ruckert C."/>
        </authorList>
    </citation>
    <scope>NUCLEOTIDE SEQUENCE</scope>
    <source>
        <strain evidence="7">CGMCC 1.15254</strain>
    </source>
</reference>
<dbReference type="AlphaFoldDB" id="A0A917BXB0"/>
<feature type="chain" id="PRO_5038156053" description="Peptidyl-prolyl cis-trans isomerase" evidence="5">
    <location>
        <begin position="22"/>
        <end position="183"/>
    </location>
</feature>
<keyword evidence="4 5" id="KW-0413">Isomerase</keyword>
<proteinExistence type="inferred from homology"/>
<dbReference type="PANTHER" id="PTHR45625:SF4">
    <property type="entry name" value="PEPTIDYLPROLYL ISOMERASE DOMAIN AND WD REPEAT-CONTAINING PROTEIN 1"/>
    <property type="match status" value="1"/>
</dbReference>
<comment type="caution">
    <text evidence="7">The sequence shown here is derived from an EMBL/GenBank/DDBJ whole genome shotgun (WGS) entry which is preliminary data.</text>
</comment>
<dbReference type="PIRSF" id="PIRSF001467">
    <property type="entry name" value="Peptidylpro_ismrse"/>
    <property type="match status" value="1"/>
</dbReference>
<reference evidence="7" key="2">
    <citation type="submission" date="2020-09" db="EMBL/GenBank/DDBJ databases">
        <authorList>
            <person name="Sun Q."/>
            <person name="Zhou Y."/>
        </authorList>
    </citation>
    <scope>NUCLEOTIDE SEQUENCE</scope>
    <source>
        <strain evidence="7">CGMCC 1.15254</strain>
    </source>
</reference>
<dbReference type="Gene3D" id="2.40.100.10">
    <property type="entry name" value="Cyclophilin-like"/>
    <property type="match status" value="1"/>
</dbReference>
<dbReference type="GO" id="GO:0003755">
    <property type="term" value="F:peptidyl-prolyl cis-trans isomerase activity"/>
    <property type="evidence" value="ECO:0007669"/>
    <property type="project" value="UniProtKB-UniRule"/>
</dbReference>
<gene>
    <name evidence="7" type="ORF">GCM10011332_12470</name>
</gene>
<evidence type="ECO:0000256" key="4">
    <source>
        <dbReference type="ARBA" id="ARBA00023235"/>
    </source>
</evidence>
<comment type="catalytic activity">
    <reaction evidence="5">
        <text>[protein]-peptidylproline (omega=180) = [protein]-peptidylproline (omega=0)</text>
        <dbReference type="Rhea" id="RHEA:16237"/>
        <dbReference type="Rhea" id="RHEA-COMP:10747"/>
        <dbReference type="Rhea" id="RHEA-COMP:10748"/>
        <dbReference type="ChEBI" id="CHEBI:83833"/>
        <dbReference type="ChEBI" id="CHEBI:83834"/>
        <dbReference type="EC" id="5.2.1.8"/>
    </reaction>
</comment>
<dbReference type="InterPro" id="IPR044666">
    <property type="entry name" value="Cyclophilin_A-like"/>
</dbReference>
<keyword evidence="5" id="KW-0732">Signal</keyword>
<dbReference type="CDD" id="cd00317">
    <property type="entry name" value="cyclophilin"/>
    <property type="match status" value="1"/>
</dbReference>
<dbReference type="InterPro" id="IPR020892">
    <property type="entry name" value="Cyclophilin-type_PPIase_CS"/>
</dbReference>
<comment type="function">
    <text evidence="1 5">PPIases accelerate the folding of proteins. It catalyzes the cis-trans isomerization of proline imidic peptide bonds in oligopeptides.</text>
</comment>
<dbReference type="Proteomes" id="UP000632498">
    <property type="component" value="Unassembled WGS sequence"/>
</dbReference>
<sequence>MLKRLVLSLLVALGLSFSAHAADFDKENTIYMDLKDGRVVIKLRPDLAPKHVERIKKLTREGFYDGVVFHRVIRGFMAQTGDPTGTGMGGSQYPDLPAEFTNTPHETGTLSMARSRSPHSANSQFFIVFKKAAHLDGQYTVFGQVVDGMEYVNKIKKGSSYENGKVTNPDKIIRMQVAADVKE</sequence>
<dbReference type="RefSeq" id="WP_188662887.1">
    <property type="nucleotide sequence ID" value="NZ_BMHV01000007.1"/>
</dbReference>
<keyword evidence="8" id="KW-1185">Reference proteome</keyword>
<dbReference type="InterPro" id="IPR002130">
    <property type="entry name" value="Cyclophilin-type_PPIase_dom"/>
</dbReference>
<evidence type="ECO:0000256" key="3">
    <source>
        <dbReference type="ARBA" id="ARBA00023110"/>
    </source>
</evidence>
<dbReference type="PANTHER" id="PTHR45625">
    <property type="entry name" value="PEPTIDYL-PROLYL CIS-TRANS ISOMERASE-RELATED"/>
    <property type="match status" value="1"/>
</dbReference>
<evidence type="ECO:0000259" key="6">
    <source>
        <dbReference type="PROSITE" id="PS50072"/>
    </source>
</evidence>
<dbReference type="EMBL" id="BMHV01000007">
    <property type="protein sequence ID" value="GGF60263.1"/>
    <property type="molecule type" value="Genomic_DNA"/>
</dbReference>
<evidence type="ECO:0000313" key="8">
    <source>
        <dbReference type="Proteomes" id="UP000632498"/>
    </source>
</evidence>
<keyword evidence="3 5" id="KW-0697">Rotamase</keyword>
<dbReference type="PRINTS" id="PR00153">
    <property type="entry name" value="CSAPPISMRASE"/>
</dbReference>
<evidence type="ECO:0000256" key="1">
    <source>
        <dbReference type="ARBA" id="ARBA00002388"/>
    </source>
</evidence>
<dbReference type="PROSITE" id="PS00170">
    <property type="entry name" value="CSA_PPIASE_1"/>
    <property type="match status" value="1"/>
</dbReference>
<name>A0A917BXB0_9PROT</name>
<comment type="similarity">
    <text evidence="2 5">Belongs to the cyclophilin-type PPIase family.</text>
</comment>